<gene>
    <name evidence="2" type="ORF">FRX31_013247</name>
</gene>
<dbReference type="Proteomes" id="UP000554482">
    <property type="component" value="Unassembled WGS sequence"/>
</dbReference>
<keyword evidence="1" id="KW-0812">Transmembrane</keyword>
<evidence type="ECO:0000313" key="3">
    <source>
        <dbReference type="Proteomes" id="UP000554482"/>
    </source>
</evidence>
<reference evidence="2 3" key="1">
    <citation type="submission" date="2020-06" db="EMBL/GenBank/DDBJ databases">
        <title>Transcriptomic and genomic resources for Thalictrum thalictroides and T. hernandezii: Facilitating candidate gene discovery in an emerging model plant lineage.</title>
        <authorList>
            <person name="Arias T."/>
            <person name="Riano-Pachon D.M."/>
            <person name="Di Stilio V.S."/>
        </authorList>
    </citation>
    <scope>NUCLEOTIDE SEQUENCE [LARGE SCALE GENOMIC DNA]</scope>
    <source>
        <strain evidence="3">cv. WT478/WT964</strain>
        <tissue evidence="2">Leaves</tissue>
    </source>
</reference>
<organism evidence="2 3">
    <name type="scientific">Thalictrum thalictroides</name>
    <name type="common">Rue-anemone</name>
    <name type="synonym">Anemone thalictroides</name>
    <dbReference type="NCBI Taxonomy" id="46969"/>
    <lineage>
        <taxon>Eukaryota</taxon>
        <taxon>Viridiplantae</taxon>
        <taxon>Streptophyta</taxon>
        <taxon>Embryophyta</taxon>
        <taxon>Tracheophyta</taxon>
        <taxon>Spermatophyta</taxon>
        <taxon>Magnoliopsida</taxon>
        <taxon>Ranunculales</taxon>
        <taxon>Ranunculaceae</taxon>
        <taxon>Thalictroideae</taxon>
        <taxon>Thalictrum</taxon>
    </lineage>
</organism>
<sequence>MYFGSPRSAGSLLIGLIKFLLLLSSFLFHKEEQRFKFLHRGFRATTVQLPNRAALLRGDTAAVTAFSYQCKYCCCFISARNQICN</sequence>
<accession>A0A7J6WIB7</accession>
<comment type="caution">
    <text evidence="2">The sequence shown here is derived from an EMBL/GenBank/DDBJ whole genome shotgun (WGS) entry which is preliminary data.</text>
</comment>
<name>A0A7J6WIB7_THATH</name>
<dbReference type="EMBL" id="JABWDY010015035">
    <property type="protein sequence ID" value="KAF5197166.1"/>
    <property type="molecule type" value="Genomic_DNA"/>
</dbReference>
<dbReference type="AlphaFoldDB" id="A0A7J6WIB7"/>
<keyword evidence="1" id="KW-0472">Membrane</keyword>
<proteinExistence type="predicted"/>
<keyword evidence="3" id="KW-1185">Reference proteome</keyword>
<evidence type="ECO:0000256" key="1">
    <source>
        <dbReference type="SAM" id="Phobius"/>
    </source>
</evidence>
<evidence type="ECO:0000313" key="2">
    <source>
        <dbReference type="EMBL" id="KAF5197166.1"/>
    </source>
</evidence>
<protein>
    <submittedName>
        <fullName evidence="2">Uncharacterized protein</fullName>
    </submittedName>
</protein>
<keyword evidence="1" id="KW-1133">Transmembrane helix</keyword>
<feature type="transmembrane region" description="Helical" evidence="1">
    <location>
        <begin position="12"/>
        <end position="29"/>
    </location>
</feature>